<dbReference type="InterPro" id="IPR013604">
    <property type="entry name" value="7TM_chemorcpt"/>
</dbReference>
<evidence type="ECO:0000313" key="7">
    <source>
        <dbReference type="EMBL" id="CAK1585252.1"/>
    </source>
</evidence>
<keyword evidence="5 6" id="KW-0472">Membrane</keyword>
<feature type="transmembrane region" description="Helical" evidence="6">
    <location>
        <begin position="85"/>
        <end position="106"/>
    </location>
</feature>
<keyword evidence="6" id="KW-0807">Transducer</keyword>
<protein>
    <recommendedName>
        <fullName evidence="6">Gustatory receptor</fullName>
    </recommendedName>
</protein>
<feature type="transmembrane region" description="Helical" evidence="6">
    <location>
        <begin position="175"/>
        <end position="193"/>
    </location>
</feature>
<feature type="transmembrane region" description="Helical" evidence="6">
    <location>
        <begin position="6"/>
        <end position="24"/>
    </location>
</feature>
<evidence type="ECO:0000256" key="4">
    <source>
        <dbReference type="ARBA" id="ARBA00022989"/>
    </source>
</evidence>
<comment type="caution">
    <text evidence="7">The sequence shown here is derived from an EMBL/GenBank/DDBJ whole genome shotgun (WGS) entry which is preliminary data.</text>
</comment>
<evidence type="ECO:0000256" key="2">
    <source>
        <dbReference type="ARBA" id="ARBA00022475"/>
    </source>
</evidence>
<feature type="transmembrane region" description="Helical" evidence="6">
    <location>
        <begin position="118"/>
        <end position="137"/>
    </location>
</feature>
<dbReference type="AlphaFoldDB" id="A0AAV1KSY5"/>
<dbReference type="Proteomes" id="UP001314205">
    <property type="component" value="Unassembled WGS sequence"/>
</dbReference>
<dbReference type="EMBL" id="CAVLGL010000079">
    <property type="protein sequence ID" value="CAK1585252.1"/>
    <property type="molecule type" value="Genomic_DNA"/>
</dbReference>
<keyword evidence="8" id="KW-1185">Reference proteome</keyword>
<comment type="caution">
    <text evidence="6">Lacks conserved residue(s) required for the propagation of feature annotation.</text>
</comment>
<comment type="function">
    <text evidence="6">Gustatory receptor which mediates acceptance or avoidance behavior, depending on its substrates.</text>
</comment>
<dbReference type="GO" id="GO:0007165">
    <property type="term" value="P:signal transduction"/>
    <property type="evidence" value="ECO:0007669"/>
    <property type="project" value="UniProtKB-KW"/>
</dbReference>
<proteinExistence type="inferred from homology"/>
<name>A0AAV1KSY5_9NEOP</name>
<keyword evidence="2 6" id="KW-1003">Cell membrane</keyword>
<accession>A0AAV1KSY5</accession>
<sequence>MPYHVYRCHITSVTVLGIVLIIVVSESVVQSSMDLTPSENINWKLNYASISSIRPLLLLEKCYGIIRVHVIGSSYYIPVDWKMKLFGFLIYLLIAVIYLIFGIGFTVKTGNFLEAVELLPSILIFFQYSITIIMQSFSDEDTKRILLSFDKIDEMLRITMNEEFYKKSRSQTNKLLILLCGSFLVIIIFNIFNEVEIRIGHVVILFMYFQCNLEIFTFIKLTDMLQERLFIINNYLTKFTQYQQFNKILTFHVCVDSVYVDGCVNYIGPVSPSNRKLCDLSATYNKIGELCQILIKNFCCLIFTSFISIFSFIIITFWTSLYSFKADKDLRYLLKVIVLSTLEVFIVSMMCLKCEKILKIRNCTKILVNKIIMNYDLPKSMRIQAKTFMEVIEVSPLRVSIYDMFTIDLQIIFKFISLCATYLIVVIQVNHFI</sequence>
<feature type="transmembrane region" description="Helical" evidence="6">
    <location>
        <begin position="332"/>
        <end position="352"/>
    </location>
</feature>
<organism evidence="7 8">
    <name type="scientific">Parnassius mnemosyne</name>
    <name type="common">clouded apollo</name>
    <dbReference type="NCBI Taxonomy" id="213953"/>
    <lineage>
        <taxon>Eukaryota</taxon>
        <taxon>Metazoa</taxon>
        <taxon>Ecdysozoa</taxon>
        <taxon>Arthropoda</taxon>
        <taxon>Hexapoda</taxon>
        <taxon>Insecta</taxon>
        <taxon>Pterygota</taxon>
        <taxon>Neoptera</taxon>
        <taxon>Endopterygota</taxon>
        <taxon>Lepidoptera</taxon>
        <taxon>Glossata</taxon>
        <taxon>Ditrysia</taxon>
        <taxon>Papilionoidea</taxon>
        <taxon>Papilionidae</taxon>
        <taxon>Parnassiinae</taxon>
        <taxon>Parnassini</taxon>
        <taxon>Parnassius</taxon>
        <taxon>Driopa</taxon>
    </lineage>
</organism>
<evidence type="ECO:0000256" key="1">
    <source>
        <dbReference type="ARBA" id="ARBA00004651"/>
    </source>
</evidence>
<comment type="similarity">
    <text evidence="6">Belongs to the insect chemoreceptor superfamily. Gustatory receptor (GR) family.</text>
</comment>
<evidence type="ECO:0000256" key="3">
    <source>
        <dbReference type="ARBA" id="ARBA00022692"/>
    </source>
</evidence>
<dbReference type="GO" id="GO:0050909">
    <property type="term" value="P:sensory perception of taste"/>
    <property type="evidence" value="ECO:0007669"/>
    <property type="project" value="InterPro"/>
</dbReference>
<keyword evidence="6" id="KW-0675">Receptor</keyword>
<dbReference type="GO" id="GO:0005886">
    <property type="term" value="C:plasma membrane"/>
    <property type="evidence" value="ECO:0007669"/>
    <property type="project" value="UniProtKB-SubCell"/>
</dbReference>
<comment type="subcellular location">
    <subcellularLocation>
        <location evidence="1 6">Cell membrane</location>
        <topology evidence="1 6">Multi-pass membrane protein</topology>
    </subcellularLocation>
</comment>
<feature type="transmembrane region" description="Helical" evidence="6">
    <location>
        <begin position="298"/>
        <end position="320"/>
    </location>
</feature>
<feature type="transmembrane region" description="Helical" evidence="6">
    <location>
        <begin position="199"/>
        <end position="219"/>
    </location>
</feature>
<feature type="transmembrane region" description="Helical" evidence="6">
    <location>
        <begin position="411"/>
        <end position="429"/>
    </location>
</feature>
<evidence type="ECO:0000313" key="8">
    <source>
        <dbReference type="Proteomes" id="UP001314205"/>
    </source>
</evidence>
<keyword evidence="3 6" id="KW-0812">Transmembrane</keyword>
<evidence type="ECO:0000256" key="6">
    <source>
        <dbReference type="RuleBase" id="RU363108"/>
    </source>
</evidence>
<gene>
    <name evidence="7" type="ORF">PARMNEM_LOCUS6370</name>
</gene>
<reference evidence="7 8" key="1">
    <citation type="submission" date="2023-11" db="EMBL/GenBank/DDBJ databases">
        <authorList>
            <person name="Hedman E."/>
            <person name="Englund M."/>
            <person name="Stromberg M."/>
            <person name="Nyberg Akerstrom W."/>
            <person name="Nylinder S."/>
            <person name="Jareborg N."/>
            <person name="Kallberg Y."/>
            <person name="Kronander E."/>
        </authorList>
    </citation>
    <scope>NUCLEOTIDE SEQUENCE [LARGE SCALE GENOMIC DNA]</scope>
</reference>
<evidence type="ECO:0000256" key="5">
    <source>
        <dbReference type="ARBA" id="ARBA00023136"/>
    </source>
</evidence>
<dbReference type="Pfam" id="PF08395">
    <property type="entry name" value="7tm_7"/>
    <property type="match status" value="1"/>
</dbReference>
<keyword evidence="4 6" id="KW-1133">Transmembrane helix</keyword>